<dbReference type="EMBL" id="BMAW01100553">
    <property type="protein sequence ID" value="GFS95629.1"/>
    <property type="molecule type" value="Genomic_DNA"/>
</dbReference>
<evidence type="ECO:0000313" key="3">
    <source>
        <dbReference type="Proteomes" id="UP000887013"/>
    </source>
</evidence>
<organism evidence="2 3">
    <name type="scientific">Nephila pilipes</name>
    <name type="common">Giant wood spider</name>
    <name type="synonym">Nephila maculata</name>
    <dbReference type="NCBI Taxonomy" id="299642"/>
    <lineage>
        <taxon>Eukaryota</taxon>
        <taxon>Metazoa</taxon>
        <taxon>Ecdysozoa</taxon>
        <taxon>Arthropoda</taxon>
        <taxon>Chelicerata</taxon>
        <taxon>Arachnida</taxon>
        <taxon>Araneae</taxon>
        <taxon>Araneomorphae</taxon>
        <taxon>Entelegynae</taxon>
        <taxon>Araneoidea</taxon>
        <taxon>Nephilidae</taxon>
        <taxon>Nephila</taxon>
    </lineage>
</organism>
<evidence type="ECO:0000313" key="2">
    <source>
        <dbReference type="EMBL" id="GFS95629.1"/>
    </source>
</evidence>
<keyword evidence="3" id="KW-1185">Reference proteome</keyword>
<reference evidence="2" key="1">
    <citation type="submission" date="2020-08" db="EMBL/GenBank/DDBJ databases">
        <title>Multicomponent nature underlies the extraordinary mechanical properties of spider dragline silk.</title>
        <authorList>
            <person name="Kono N."/>
            <person name="Nakamura H."/>
            <person name="Mori M."/>
            <person name="Yoshida Y."/>
            <person name="Ohtoshi R."/>
            <person name="Malay A.D."/>
            <person name="Moran D.A.P."/>
            <person name="Tomita M."/>
            <person name="Numata K."/>
            <person name="Arakawa K."/>
        </authorList>
    </citation>
    <scope>NUCLEOTIDE SEQUENCE</scope>
</reference>
<dbReference type="AlphaFoldDB" id="A0A8X6N6A0"/>
<protein>
    <submittedName>
        <fullName evidence="2">Uncharacterized protein</fullName>
    </submittedName>
</protein>
<name>A0A8X6N6A0_NEPPI</name>
<accession>A0A8X6N6A0</accession>
<comment type="caution">
    <text evidence="2">The sequence shown here is derived from an EMBL/GenBank/DDBJ whole genome shotgun (WGS) entry which is preliminary data.</text>
</comment>
<sequence length="97" mass="11487">MRSDCAQVARKVSTFRYANQEINHSNDYSAKCLVSMSSAASRHTMLKDKRMKVRVVNIACKWEFYFWILLEIFFPLAERDEQTDSSSGYKPYFIEYH</sequence>
<keyword evidence="1" id="KW-0472">Membrane</keyword>
<dbReference type="Proteomes" id="UP000887013">
    <property type="component" value="Unassembled WGS sequence"/>
</dbReference>
<feature type="transmembrane region" description="Helical" evidence="1">
    <location>
        <begin position="55"/>
        <end position="77"/>
    </location>
</feature>
<evidence type="ECO:0000256" key="1">
    <source>
        <dbReference type="SAM" id="Phobius"/>
    </source>
</evidence>
<proteinExistence type="predicted"/>
<gene>
    <name evidence="2" type="ORF">NPIL_126381</name>
</gene>
<keyword evidence="1" id="KW-0812">Transmembrane</keyword>
<keyword evidence="1" id="KW-1133">Transmembrane helix</keyword>